<gene>
    <name evidence="5" type="ORF">A2264_02330</name>
</gene>
<dbReference type="InterPro" id="IPR020476">
    <property type="entry name" value="Nudix_hydrolase"/>
</dbReference>
<dbReference type="Pfam" id="PF00293">
    <property type="entry name" value="NUDIX"/>
    <property type="match status" value="1"/>
</dbReference>
<evidence type="ECO:0000256" key="1">
    <source>
        <dbReference type="ARBA" id="ARBA00001946"/>
    </source>
</evidence>
<accession>A0A1F4W4E0</accession>
<dbReference type="PRINTS" id="PR00502">
    <property type="entry name" value="NUDIXFAMILY"/>
</dbReference>
<feature type="domain" description="Nudix hydrolase" evidence="4">
    <location>
        <begin position="5"/>
        <end position="146"/>
    </location>
</feature>
<reference evidence="5 6" key="1">
    <citation type="journal article" date="2016" name="Nat. Commun.">
        <title>Thousands of microbial genomes shed light on interconnected biogeochemical processes in an aquifer system.</title>
        <authorList>
            <person name="Anantharaman K."/>
            <person name="Brown C.T."/>
            <person name="Hug L.A."/>
            <person name="Sharon I."/>
            <person name="Castelle C.J."/>
            <person name="Probst A.J."/>
            <person name="Thomas B.C."/>
            <person name="Singh A."/>
            <person name="Wilkins M.J."/>
            <person name="Karaoz U."/>
            <person name="Brodie E.L."/>
            <person name="Williams K.H."/>
            <person name="Hubbard S.S."/>
            <person name="Banfield J.F."/>
        </authorList>
    </citation>
    <scope>NUCLEOTIDE SEQUENCE [LARGE SCALE GENOMIC DNA]</scope>
</reference>
<dbReference type="PANTHER" id="PTHR43046">
    <property type="entry name" value="GDP-MANNOSE MANNOSYL HYDROLASE"/>
    <property type="match status" value="1"/>
</dbReference>
<dbReference type="AlphaFoldDB" id="A0A1F4W4E0"/>
<dbReference type="PROSITE" id="PS51462">
    <property type="entry name" value="NUDIX"/>
    <property type="match status" value="1"/>
</dbReference>
<name>A0A1F4W4E0_UNCKA</name>
<dbReference type="InterPro" id="IPR015797">
    <property type="entry name" value="NUDIX_hydrolase-like_dom_sf"/>
</dbReference>
<evidence type="ECO:0000256" key="3">
    <source>
        <dbReference type="RuleBase" id="RU003476"/>
    </source>
</evidence>
<sequence length="150" mass="17277">MKHFHRVLPFVNALVIWHTNHILIGRTTSSPVKPYPRFWDLPGGKVSREEQPDEAIMRELREELGIEAVLGKGVFASFHHNGFVRLPECTNEVPGLGLCYLVKEWAGEIVGVEQEEVHFADEFELKSLYATMTPWSAYFIRRYLYELGTS</sequence>
<dbReference type="PANTHER" id="PTHR43046:SF14">
    <property type="entry name" value="MUTT_NUDIX FAMILY PROTEIN"/>
    <property type="match status" value="1"/>
</dbReference>
<dbReference type="GO" id="GO:0016787">
    <property type="term" value="F:hydrolase activity"/>
    <property type="evidence" value="ECO:0007669"/>
    <property type="project" value="UniProtKB-KW"/>
</dbReference>
<dbReference type="EMBL" id="MEVT01000001">
    <property type="protein sequence ID" value="OGC63903.1"/>
    <property type="molecule type" value="Genomic_DNA"/>
</dbReference>
<organism evidence="5 6">
    <name type="scientific">candidate division WWE3 bacterium RIFOXYA2_FULL_46_9</name>
    <dbReference type="NCBI Taxonomy" id="1802636"/>
    <lineage>
        <taxon>Bacteria</taxon>
        <taxon>Katanobacteria</taxon>
    </lineage>
</organism>
<evidence type="ECO:0000313" key="6">
    <source>
        <dbReference type="Proteomes" id="UP000176614"/>
    </source>
</evidence>
<dbReference type="SUPFAM" id="SSF55811">
    <property type="entry name" value="Nudix"/>
    <property type="match status" value="1"/>
</dbReference>
<dbReference type="PROSITE" id="PS00893">
    <property type="entry name" value="NUDIX_BOX"/>
    <property type="match status" value="1"/>
</dbReference>
<evidence type="ECO:0000313" key="5">
    <source>
        <dbReference type="EMBL" id="OGC63903.1"/>
    </source>
</evidence>
<protein>
    <recommendedName>
        <fullName evidence="4">Nudix hydrolase domain-containing protein</fullName>
    </recommendedName>
</protein>
<dbReference type="InterPro" id="IPR000086">
    <property type="entry name" value="NUDIX_hydrolase_dom"/>
</dbReference>
<comment type="similarity">
    <text evidence="3">Belongs to the Nudix hydrolase family.</text>
</comment>
<evidence type="ECO:0000259" key="4">
    <source>
        <dbReference type="PROSITE" id="PS51462"/>
    </source>
</evidence>
<dbReference type="InterPro" id="IPR020084">
    <property type="entry name" value="NUDIX_hydrolase_CS"/>
</dbReference>
<comment type="cofactor">
    <cofactor evidence="1">
        <name>Mg(2+)</name>
        <dbReference type="ChEBI" id="CHEBI:18420"/>
    </cofactor>
</comment>
<dbReference type="Gene3D" id="3.90.79.10">
    <property type="entry name" value="Nucleoside Triphosphate Pyrophosphohydrolase"/>
    <property type="match status" value="1"/>
</dbReference>
<evidence type="ECO:0000256" key="2">
    <source>
        <dbReference type="ARBA" id="ARBA00022801"/>
    </source>
</evidence>
<comment type="caution">
    <text evidence="5">The sequence shown here is derived from an EMBL/GenBank/DDBJ whole genome shotgun (WGS) entry which is preliminary data.</text>
</comment>
<keyword evidence="2 3" id="KW-0378">Hydrolase</keyword>
<proteinExistence type="inferred from homology"/>
<dbReference type="Proteomes" id="UP000176614">
    <property type="component" value="Unassembled WGS sequence"/>
</dbReference>